<dbReference type="STRING" id="451.B6N58_05050"/>
<gene>
    <name evidence="2" type="ORF">LMI_2216</name>
    <name evidence="3" type="ORF">SAMN02982997_01697</name>
</gene>
<dbReference type="Gene3D" id="1.10.10.10">
    <property type="entry name" value="Winged helix-like DNA-binding domain superfamily/Winged helix DNA-binding domain"/>
    <property type="match status" value="1"/>
</dbReference>
<dbReference type="HOGENOM" id="CLU_083287_7_2_6"/>
<dbReference type="RefSeq" id="WP_045099720.1">
    <property type="nucleotide sequence ID" value="NZ_CP020614.1"/>
</dbReference>
<keyword evidence="3" id="KW-0238">DNA-binding</keyword>
<dbReference type="Proteomes" id="UP000032414">
    <property type="component" value="Chromosome I"/>
</dbReference>
<dbReference type="GO" id="GO:0003700">
    <property type="term" value="F:DNA-binding transcription factor activity"/>
    <property type="evidence" value="ECO:0007669"/>
    <property type="project" value="InterPro"/>
</dbReference>
<dbReference type="Proteomes" id="UP000182998">
    <property type="component" value="Unassembled WGS sequence"/>
</dbReference>
<dbReference type="KEGG" id="tmc:LMI_2216"/>
<reference evidence="3 5" key="3">
    <citation type="submission" date="2016-10" db="EMBL/GenBank/DDBJ databases">
        <authorList>
            <person name="Varghese N."/>
            <person name="Submissions S."/>
        </authorList>
    </citation>
    <scope>NUCLEOTIDE SEQUENCE [LARGE SCALE GENOMIC DNA]</scope>
    <source>
        <strain evidence="3 5">ATCC 33218</strain>
    </source>
</reference>
<organism evidence="2 4">
    <name type="scientific">Legionella micdadei</name>
    <name type="common">Tatlockia micdadei</name>
    <dbReference type="NCBI Taxonomy" id="451"/>
    <lineage>
        <taxon>Bacteria</taxon>
        <taxon>Pseudomonadati</taxon>
        <taxon>Pseudomonadota</taxon>
        <taxon>Gammaproteobacteria</taxon>
        <taxon>Legionellales</taxon>
        <taxon>Legionellaceae</taxon>
        <taxon>Legionella</taxon>
    </lineage>
</organism>
<dbReference type="InterPro" id="IPR036390">
    <property type="entry name" value="WH_DNA-bd_sf"/>
</dbReference>
<dbReference type="InterPro" id="IPR036388">
    <property type="entry name" value="WH-like_DNA-bd_sf"/>
</dbReference>
<dbReference type="PATRIC" id="fig|451.8.peg.3066"/>
<dbReference type="InterPro" id="IPR000835">
    <property type="entry name" value="HTH_MarR-typ"/>
</dbReference>
<dbReference type="InterPro" id="IPR011991">
    <property type="entry name" value="ArsR-like_HTH"/>
</dbReference>
<keyword evidence="5" id="KW-1185">Reference proteome</keyword>
<reference evidence="4" key="1">
    <citation type="submission" date="2014-09" db="EMBL/GenBank/DDBJ databases">
        <authorList>
            <person name="Gomez-Valero L."/>
        </authorList>
    </citation>
    <scope>NUCLEOTIDE SEQUENCE [LARGE SCALE GENOMIC DNA]</scope>
    <source>
        <strain evidence="4">ATCC33218</strain>
    </source>
</reference>
<feature type="domain" description="HTH marR-type" evidence="1">
    <location>
        <begin position="11"/>
        <end position="145"/>
    </location>
</feature>
<dbReference type="Pfam" id="PF12802">
    <property type="entry name" value="MarR_2"/>
    <property type="match status" value="1"/>
</dbReference>
<dbReference type="InterPro" id="IPR039422">
    <property type="entry name" value="MarR/SlyA-like"/>
</dbReference>
<accession>A0A098GG96</accession>
<dbReference type="SMART" id="SM00347">
    <property type="entry name" value="HTH_MARR"/>
    <property type="match status" value="1"/>
</dbReference>
<dbReference type="EMBL" id="FMVN01000008">
    <property type="protein sequence ID" value="SCY44136.1"/>
    <property type="molecule type" value="Genomic_DNA"/>
</dbReference>
<dbReference type="OrthoDB" id="6691125at2"/>
<dbReference type="PANTHER" id="PTHR33164">
    <property type="entry name" value="TRANSCRIPTIONAL REGULATOR, MARR FAMILY"/>
    <property type="match status" value="1"/>
</dbReference>
<evidence type="ECO:0000313" key="4">
    <source>
        <dbReference type="Proteomes" id="UP000032414"/>
    </source>
</evidence>
<dbReference type="PROSITE" id="PS50995">
    <property type="entry name" value="HTH_MARR_2"/>
    <property type="match status" value="1"/>
</dbReference>
<evidence type="ECO:0000313" key="5">
    <source>
        <dbReference type="Proteomes" id="UP000182998"/>
    </source>
</evidence>
<dbReference type="SUPFAM" id="SSF46785">
    <property type="entry name" value="Winged helix' DNA-binding domain"/>
    <property type="match status" value="1"/>
</dbReference>
<dbReference type="CDD" id="cd00090">
    <property type="entry name" value="HTH_ARSR"/>
    <property type="match status" value="1"/>
</dbReference>
<evidence type="ECO:0000313" key="2">
    <source>
        <dbReference type="EMBL" id="CEG61488.1"/>
    </source>
</evidence>
<dbReference type="GO" id="GO:0003677">
    <property type="term" value="F:DNA binding"/>
    <property type="evidence" value="ECO:0007669"/>
    <property type="project" value="UniProtKB-KW"/>
</dbReference>
<sequence length="145" mass="16632">MSTNDDKNILLTNLKGLLQEKLWKLEERLANEREKSSYQHLTGAQSRILATLRGENLTISEVGRRLGISRQAVHKIVSQLVNEGILSLEPMPENNRDKIIVFTEKGVVLKETAKKALKKLDDEVKEKLGDKDFELLKEILSKPWW</sequence>
<evidence type="ECO:0000313" key="3">
    <source>
        <dbReference type="EMBL" id="SCY44136.1"/>
    </source>
</evidence>
<dbReference type="GO" id="GO:0006950">
    <property type="term" value="P:response to stress"/>
    <property type="evidence" value="ECO:0007669"/>
    <property type="project" value="TreeGrafter"/>
</dbReference>
<dbReference type="AlphaFoldDB" id="A0A098GG96"/>
<dbReference type="EMBL" id="LN614830">
    <property type="protein sequence ID" value="CEG61488.1"/>
    <property type="molecule type" value="Genomic_DNA"/>
</dbReference>
<evidence type="ECO:0000259" key="1">
    <source>
        <dbReference type="PROSITE" id="PS50995"/>
    </source>
</evidence>
<dbReference type="PANTHER" id="PTHR33164:SF43">
    <property type="entry name" value="HTH-TYPE TRANSCRIPTIONAL REPRESSOR YETL"/>
    <property type="match status" value="1"/>
</dbReference>
<protein>
    <submittedName>
        <fullName evidence="3">DNA-binding transcriptional regulator, MarR family</fullName>
    </submittedName>
    <submittedName>
        <fullName evidence="2">Regulatory protein, MarR family</fullName>
    </submittedName>
</protein>
<name>A0A098GG96_LEGMI</name>
<reference evidence="2" key="2">
    <citation type="submission" date="2014-09" db="EMBL/GenBank/DDBJ databases">
        <authorList>
            <person name="GOMEZ-VALERO Laura"/>
        </authorList>
    </citation>
    <scope>NUCLEOTIDE SEQUENCE</scope>
    <source>
        <strain evidence="2">ATCC33218</strain>
    </source>
</reference>
<proteinExistence type="predicted"/>